<evidence type="ECO:0000313" key="5">
    <source>
        <dbReference type="Proteomes" id="UP000251571"/>
    </source>
</evidence>
<accession>A0A2Y9ATG2</accession>
<dbReference type="OrthoDB" id="7433579at2"/>
<dbReference type="EMBL" id="UETC01000005">
    <property type="protein sequence ID" value="SSA46628.1"/>
    <property type="molecule type" value="Genomic_DNA"/>
</dbReference>
<proteinExistence type="predicted"/>
<feature type="chain" id="PRO_5036058956" evidence="1">
    <location>
        <begin position="18"/>
        <end position="121"/>
    </location>
</feature>
<protein>
    <submittedName>
        <fullName evidence="3">Uncharacterized protein</fullName>
    </submittedName>
</protein>
<sequence>MSRLVLLALPLLSACVASEPVSVSPVALRAEDAQIAQTHIREALRDPEGARFRNARQFATAGGDQIICGEYNATNGFGGYVGYTPYYVRLREGLVDVAHITGGMAAVGCRKAREGLVNVRA</sequence>
<keyword evidence="1" id="KW-0732">Signal</keyword>
<evidence type="ECO:0000313" key="3">
    <source>
        <dbReference type="EMBL" id="SSA46628.1"/>
    </source>
</evidence>
<dbReference type="PROSITE" id="PS51257">
    <property type="entry name" value="PROKAR_LIPOPROTEIN"/>
    <property type="match status" value="1"/>
</dbReference>
<gene>
    <name evidence="2" type="ORF">BCF38_10590</name>
    <name evidence="3" type="ORF">SAMN05421539_10590</name>
</gene>
<dbReference type="Proteomes" id="UP000251571">
    <property type="component" value="Unassembled WGS sequence"/>
</dbReference>
<dbReference type="RefSeq" id="WP_109564595.1">
    <property type="nucleotide sequence ID" value="NZ_QGDJ01000005.1"/>
</dbReference>
<evidence type="ECO:0000256" key="1">
    <source>
        <dbReference type="SAM" id="SignalP"/>
    </source>
</evidence>
<keyword evidence="4" id="KW-1185">Reference proteome</keyword>
<dbReference type="AlphaFoldDB" id="A0A2Y9ATG2"/>
<evidence type="ECO:0000313" key="4">
    <source>
        <dbReference type="Proteomes" id="UP000245839"/>
    </source>
</evidence>
<evidence type="ECO:0000313" key="2">
    <source>
        <dbReference type="EMBL" id="PWJ18103.1"/>
    </source>
</evidence>
<organism evidence="3 5">
    <name type="scientific">Jannaschia seohaensis</name>
    <dbReference type="NCBI Taxonomy" id="475081"/>
    <lineage>
        <taxon>Bacteria</taxon>
        <taxon>Pseudomonadati</taxon>
        <taxon>Pseudomonadota</taxon>
        <taxon>Alphaproteobacteria</taxon>
        <taxon>Rhodobacterales</taxon>
        <taxon>Roseobacteraceae</taxon>
        <taxon>Jannaschia</taxon>
    </lineage>
</organism>
<reference evidence="3 5" key="1">
    <citation type="submission" date="2016-10" db="EMBL/GenBank/DDBJ databases">
        <authorList>
            <person name="Cai Z."/>
        </authorList>
    </citation>
    <scope>NUCLEOTIDE SEQUENCE [LARGE SCALE GENOMIC DNA]</scope>
    <source>
        <strain evidence="3 5">DSM 25227</strain>
    </source>
</reference>
<dbReference type="EMBL" id="QGDJ01000005">
    <property type="protein sequence ID" value="PWJ18103.1"/>
    <property type="molecule type" value="Genomic_DNA"/>
</dbReference>
<dbReference type="Proteomes" id="UP000245839">
    <property type="component" value="Unassembled WGS sequence"/>
</dbReference>
<feature type="signal peptide" evidence="1">
    <location>
        <begin position="1"/>
        <end position="17"/>
    </location>
</feature>
<name>A0A2Y9ATG2_9RHOB</name>
<reference evidence="2 4" key="2">
    <citation type="submission" date="2018-03" db="EMBL/GenBank/DDBJ databases">
        <title>Genomic Encyclopedia of Archaeal and Bacterial Type Strains, Phase II (KMG-II): from individual species to whole genera.</title>
        <authorList>
            <person name="Goeker M."/>
        </authorList>
    </citation>
    <scope>NUCLEOTIDE SEQUENCE [LARGE SCALE GENOMIC DNA]</scope>
    <source>
        <strain evidence="2 4">DSM 25227</strain>
    </source>
</reference>